<accession>A0A4P6TXK7</accession>
<keyword evidence="2" id="KW-1185">Reference proteome</keyword>
<name>A0A4P6TXK7_STRSO</name>
<evidence type="ECO:0000313" key="2">
    <source>
        <dbReference type="Proteomes" id="UP000292547"/>
    </source>
</evidence>
<gene>
    <name evidence="1" type="ORF">D0Z67_19785</name>
</gene>
<dbReference type="Proteomes" id="UP000292547">
    <property type="component" value="Chromosome"/>
</dbReference>
<sequence length="465" mass="49355">MTAPLDRALAELSHTGGGPDTLALLVRDQDTRRMLLLRAVLDAAEGAGPADCPPAATRRLREDWALLTEADRAADGPRSPARTRLTYPFTGPWARRCLTALTTPGSASELPLELAYFSALAAAAAARAGLPFSTGLTARDGLLCLPSLGVLRTGRTGSAAIEVRHKNGRLTLRRRGAPDVHVRLEQGVGAWSGAPAWTPAHALPGLLPGAAPVPLDDLDPYRTPPRDPARFAFGGAGGPDHAERKRWLQAWSGTAQALRTGGEQRLTETIALLRCLVPLAPPPGSDGPGSSSGTRREAFGALLSTTPATPTALAATLVHEMQHTKLAALGELVELHRAGPEARYFAPWRPDPRPYDGLLHGTYAHLALAGHFQRTALAEPARREAAWAEHARYHAQVSAALPALVASPDLTPAGRRFVDGMAAAHELLSARPAPRGHTARAQAYVKAVRTLWAQRQPPTPPIPNR</sequence>
<evidence type="ECO:0000313" key="1">
    <source>
        <dbReference type="EMBL" id="QBJ92309.1"/>
    </source>
</evidence>
<protein>
    <submittedName>
        <fullName evidence="1">HEXXH motif domain-containing protein</fullName>
    </submittedName>
</protein>
<dbReference type="STRING" id="73044.GCA_000725795_02949"/>
<dbReference type="OrthoDB" id="796761at2"/>
<organism evidence="1 2">
    <name type="scientific">Streptomyces seoulensis</name>
    <dbReference type="NCBI Taxonomy" id="73044"/>
    <lineage>
        <taxon>Bacteria</taxon>
        <taxon>Bacillati</taxon>
        <taxon>Actinomycetota</taxon>
        <taxon>Actinomycetes</taxon>
        <taxon>Kitasatosporales</taxon>
        <taxon>Streptomycetaceae</taxon>
        <taxon>Streptomyces</taxon>
    </lineage>
</organism>
<dbReference type="NCBIfam" id="TIGR04267">
    <property type="entry name" value="mod_HExxH"/>
    <property type="match status" value="1"/>
</dbReference>
<dbReference type="EMBL" id="CP032229">
    <property type="protein sequence ID" value="QBJ92309.1"/>
    <property type="molecule type" value="Genomic_DNA"/>
</dbReference>
<dbReference type="AlphaFoldDB" id="A0A4P6TXK7"/>
<dbReference type="KEGG" id="sseo:D0Z67_19785"/>
<proteinExistence type="predicted"/>
<dbReference type="RefSeq" id="WP_031181177.1">
    <property type="nucleotide sequence ID" value="NZ_CP032229.1"/>
</dbReference>
<dbReference type="InterPro" id="IPR026337">
    <property type="entry name" value="AKG_HExxH"/>
</dbReference>
<reference evidence="1 2" key="1">
    <citation type="submission" date="2018-08" db="EMBL/GenBank/DDBJ databases">
        <title>The complete genome sequence of Streptomyces seoulensis, a pioneer strain for nickel superoxide dismutase discovery.</title>
        <authorList>
            <person name="Shin J."/>
            <person name="Lee J.-S."/>
            <person name="Lee E.-J."/>
            <person name="Youn H.-D."/>
        </authorList>
    </citation>
    <scope>NUCLEOTIDE SEQUENCE [LARGE SCALE GENOMIC DNA]</scope>
    <source>
        <strain evidence="1 2">KCTC 9819</strain>
    </source>
</reference>
<dbReference type="GeneID" id="300101151"/>